<name>A0A9P9DIH5_9PLEO</name>
<feature type="domain" description="FMN-dependent dehydrogenase" evidence="2">
    <location>
        <begin position="2"/>
        <end position="58"/>
    </location>
</feature>
<dbReference type="AlphaFoldDB" id="A0A9P9DIH5"/>
<dbReference type="InterPro" id="IPR000262">
    <property type="entry name" value="FMN-dep_DH"/>
</dbReference>
<organism evidence="3 4">
    <name type="scientific">Dendryphion nanum</name>
    <dbReference type="NCBI Taxonomy" id="256645"/>
    <lineage>
        <taxon>Eukaryota</taxon>
        <taxon>Fungi</taxon>
        <taxon>Dikarya</taxon>
        <taxon>Ascomycota</taxon>
        <taxon>Pezizomycotina</taxon>
        <taxon>Dothideomycetes</taxon>
        <taxon>Pleosporomycetidae</taxon>
        <taxon>Pleosporales</taxon>
        <taxon>Torulaceae</taxon>
        <taxon>Dendryphion</taxon>
    </lineage>
</organism>
<keyword evidence="4" id="KW-1185">Reference proteome</keyword>
<dbReference type="InterPro" id="IPR008259">
    <property type="entry name" value="FMN_hydac_DH_AS"/>
</dbReference>
<dbReference type="Proteomes" id="UP000700596">
    <property type="component" value="Unassembled WGS sequence"/>
</dbReference>
<dbReference type="Gene3D" id="3.20.20.70">
    <property type="entry name" value="Aldolase class I"/>
    <property type="match status" value="2"/>
</dbReference>
<comment type="caution">
    <text evidence="3">The sequence shown here is derived from an EMBL/GenBank/DDBJ whole genome shotgun (WGS) entry which is preliminary data.</text>
</comment>
<reference evidence="3" key="1">
    <citation type="journal article" date="2021" name="Nat. Commun.">
        <title>Genetic determinants of endophytism in the Arabidopsis root mycobiome.</title>
        <authorList>
            <person name="Mesny F."/>
            <person name="Miyauchi S."/>
            <person name="Thiergart T."/>
            <person name="Pickel B."/>
            <person name="Atanasova L."/>
            <person name="Karlsson M."/>
            <person name="Huettel B."/>
            <person name="Barry K.W."/>
            <person name="Haridas S."/>
            <person name="Chen C."/>
            <person name="Bauer D."/>
            <person name="Andreopoulos W."/>
            <person name="Pangilinan J."/>
            <person name="LaButti K."/>
            <person name="Riley R."/>
            <person name="Lipzen A."/>
            <person name="Clum A."/>
            <person name="Drula E."/>
            <person name="Henrissat B."/>
            <person name="Kohler A."/>
            <person name="Grigoriev I.V."/>
            <person name="Martin F.M."/>
            <person name="Hacquard S."/>
        </authorList>
    </citation>
    <scope>NUCLEOTIDE SEQUENCE</scope>
    <source>
        <strain evidence="3">MPI-CAGE-CH-0243</strain>
    </source>
</reference>
<protein>
    <submittedName>
        <fullName evidence="3">FMN-dependent dehydrogenase-domain-containing protein</fullName>
    </submittedName>
</protein>
<dbReference type="PROSITE" id="PS00557">
    <property type="entry name" value="FMN_HYDROXY_ACID_DH_1"/>
    <property type="match status" value="1"/>
</dbReference>
<evidence type="ECO:0000313" key="3">
    <source>
        <dbReference type="EMBL" id="KAH7119811.1"/>
    </source>
</evidence>
<feature type="domain" description="FMN-dependent dehydrogenase" evidence="2">
    <location>
        <begin position="65"/>
        <end position="104"/>
    </location>
</feature>
<evidence type="ECO:0000256" key="1">
    <source>
        <dbReference type="ARBA" id="ARBA00001917"/>
    </source>
</evidence>
<gene>
    <name evidence="3" type="ORF">B0J11DRAFT_508604</name>
</gene>
<dbReference type="GO" id="GO:0016491">
    <property type="term" value="F:oxidoreductase activity"/>
    <property type="evidence" value="ECO:0007669"/>
    <property type="project" value="InterPro"/>
</dbReference>
<dbReference type="InterPro" id="IPR013785">
    <property type="entry name" value="Aldolase_TIM"/>
</dbReference>
<evidence type="ECO:0000259" key="2">
    <source>
        <dbReference type="Pfam" id="PF01070"/>
    </source>
</evidence>
<dbReference type="PANTHER" id="PTHR10578">
    <property type="entry name" value="S -2-HYDROXY-ACID OXIDASE-RELATED"/>
    <property type="match status" value="1"/>
</dbReference>
<accession>A0A9P9DIH5</accession>
<evidence type="ECO:0000313" key="4">
    <source>
        <dbReference type="Proteomes" id="UP000700596"/>
    </source>
</evidence>
<sequence length="116" mass="12569">MQIWLKGVVSPLDIELAIAQSVDGISISNHGGRQLDGMPATMDVLEECAKVARGRIPVPSMAVSGYKGQDGVELAIKIFMHELQATMAIACCRTVADIIRDYVRRMNDAETIPGKL</sequence>
<dbReference type="EMBL" id="JAGMWT010000011">
    <property type="protein sequence ID" value="KAH7119811.1"/>
    <property type="molecule type" value="Genomic_DNA"/>
</dbReference>
<dbReference type="Pfam" id="PF01070">
    <property type="entry name" value="FMN_dh"/>
    <property type="match status" value="2"/>
</dbReference>
<comment type="cofactor">
    <cofactor evidence="1">
        <name>FMN</name>
        <dbReference type="ChEBI" id="CHEBI:58210"/>
    </cofactor>
</comment>
<dbReference type="SUPFAM" id="SSF51395">
    <property type="entry name" value="FMN-linked oxidoreductases"/>
    <property type="match status" value="1"/>
</dbReference>
<dbReference type="OrthoDB" id="1925334at2759"/>
<dbReference type="PANTHER" id="PTHR10578:SF149">
    <property type="entry name" value="2-HYDROXYACID OXIDASE 2"/>
    <property type="match status" value="1"/>
</dbReference>
<proteinExistence type="predicted"/>